<dbReference type="EMBL" id="PITI01000348">
    <property type="protein sequence ID" value="TBU06983.1"/>
    <property type="molecule type" value="Genomic_DNA"/>
</dbReference>
<keyword evidence="3" id="KW-1185">Reference proteome</keyword>
<name>A0A4Q9LG03_9MICR</name>
<dbReference type="VEuPathDB" id="MicrosporidiaDB:CWI36_0348p0050"/>
<dbReference type="AlphaFoldDB" id="A0A4Q9LG03"/>
<accession>A0A4Q9LG03</accession>
<feature type="signal peptide" evidence="1">
    <location>
        <begin position="1"/>
        <end position="19"/>
    </location>
</feature>
<sequence>MIIYVIIILRNVLCTNSDAAKQSDTTDFDLEKQFLADAEAFRIAPPIDHANKDLNIILTNRHRDYLDEASLGLAYAKILVGEYLQGVKSLIEECFLETIKEQKEIVERQNHGNLTDRKTIYESSLSIFIDIFIRKYLDNLKPQNILNEEELKIYRESFSEQKHALLLNKKDFTYLEPTTNPLNTKEQKIETIETNMIDKTFKVILIEKVVELIVKCFENLSQKVKKLSVYDIEKNKETLKNEIARSAFINNIKKVYYKNDWEVPPYYYLKSNVPLDSNTYQAIMKNLFDILTREIVMNYFCNEFPDDCHLDYFAMSFNYSNMHVQYPLKMDISGEVFPKSMKDFFILAYNTYSNIVAPENVYLTIFLEIEIWLDIFIDQILSELEEKNLDIIFGKNFHSDTDKRSRQIKEIFKNKLHLKPFGDDIKSFLEILKNELRLPTFIVIHIYKPKDAVFESFRNKLLKGLGAKEVASLRILKRRSLEENKKSVMHCFKHCFISALTEYLETDDRIVMKKYIEFEELS</sequence>
<organism evidence="2 3">
    <name type="scientific">Hamiltosporidium magnivora</name>
    <dbReference type="NCBI Taxonomy" id="148818"/>
    <lineage>
        <taxon>Eukaryota</taxon>
        <taxon>Fungi</taxon>
        <taxon>Fungi incertae sedis</taxon>
        <taxon>Microsporidia</taxon>
        <taxon>Dubosqiidae</taxon>
        <taxon>Hamiltosporidium</taxon>
    </lineage>
</organism>
<keyword evidence="1" id="KW-0732">Signal</keyword>
<evidence type="ECO:0000313" key="2">
    <source>
        <dbReference type="EMBL" id="TBU06983.1"/>
    </source>
</evidence>
<protein>
    <submittedName>
        <fullName evidence="2">Uncharacterized protein</fullName>
    </submittedName>
</protein>
<proteinExistence type="predicted"/>
<evidence type="ECO:0000313" key="3">
    <source>
        <dbReference type="Proteomes" id="UP000291404"/>
    </source>
</evidence>
<gene>
    <name evidence="2" type="ORF">CWI36_0348p0050</name>
</gene>
<evidence type="ECO:0000256" key="1">
    <source>
        <dbReference type="SAM" id="SignalP"/>
    </source>
</evidence>
<feature type="chain" id="PRO_5021001075" evidence="1">
    <location>
        <begin position="20"/>
        <end position="522"/>
    </location>
</feature>
<dbReference type="Proteomes" id="UP000291404">
    <property type="component" value="Unassembled WGS sequence"/>
</dbReference>
<reference evidence="2 3" key="1">
    <citation type="submission" date="2017-12" db="EMBL/GenBank/DDBJ databases">
        <authorList>
            <person name="Pombert J.-F."/>
            <person name="Haag K.L."/>
            <person name="Ebert D."/>
        </authorList>
    </citation>
    <scope>NUCLEOTIDE SEQUENCE [LARGE SCALE GENOMIC DNA]</scope>
    <source>
        <strain evidence="2">BE-OM-2</strain>
    </source>
</reference>
<comment type="caution">
    <text evidence="2">The sequence shown here is derived from an EMBL/GenBank/DDBJ whole genome shotgun (WGS) entry which is preliminary data.</text>
</comment>
<dbReference type="VEuPathDB" id="MicrosporidiaDB:CWI39_0153p0020"/>